<evidence type="ECO:0000313" key="4">
    <source>
        <dbReference type="Proteomes" id="UP000606044"/>
    </source>
</evidence>
<accession>A0A917CFD5</accession>
<keyword evidence="1" id="KW-0812">Transmembrane</keyword>
<dbReference type="SUPFAM" id="SSF53474">
    <property type="entry name" value="alpha/beta-Hydrolases"/>
    <property type="match status" value="1"/>
</dbReference>
<keyword evidence="1" id="KW-1133">Transmembrane helix</keyword>
<organism evidence="3 4">
    <name type="scientific">Azorhizobium oxalatiphilum</name>
    <dbReference type="NCBI Taxonomy" id="980631"/>
    <lineage>
        <taxon>Bacteria</taxon>
        <taxon>Pseudomonadati</taxon>
        <taxon>Pseudomonadota</taxon>
        <taxon>Alphaproteobacteria</taxon>
        <taxon>Hyphomicrobiales</taxon>
        <taxon>Xanthobacteraceae</taxon>
        <taxon>Azorhizobium</taxon>
    </lineage>
</organism>
<reference evidence="3" key="2">
    <citation type="submission" date="2020-09" db="EMBL/GenBank/DDBJ databases">
        <authorList>
            <person name="Sun Q."/>
            <person name="Sedlacek I."/>
        </authorList>
    </citation>
    <scope>NUCLEOTIDE SEQUENCE</scope>
    <source>
        <strain evidence="3">CCM 7897</strain>
    </source>
</reference>
<keyword evidence="4" id="KW-1185">Reference proteome</keyword>
<protein>
    <submittedName>
        <fullName evidence="3">Membrane protein</fullName>
    </submittedName>
</protein>
<dbReference type="EMBL" id="BMCT01000010">
    <property type="protein sequence ID" value="GGF84841.1"/>
    <property type="molecule type" value="Genomic_DNA"/>
</dbReference>
<dbReference type="InterPro" id="IPR000073">
    <property type="entry name" value="AB_hydrolase_1"/>
</dbReference>
<name>A0A917CFD5_9HYPH</name>
<proteinExistence type="predicted"/>
<feature type="transmembrane region" description="Helical" evidence="1">
    <location>
        <begin position="12"/>
        <end position="29"/>
    </location>
</feature>
<evidence type="ECO:0000259" key="2">
    <source>
        <dbReference type="Pfam" id="PF12697"/>
    </source>
</evidence>
<dbReference type="Pfam" id="PF12697">
    <property type="entry name" value="Abhydrolase_6"/>
    <property type="match status" value="1"/>
</dbReference>
<dbReference type="Proteomes" id="UP000606044">
    <property type="component" value="Unassembled WGS sequence"/>
</dbReference>
<sequence length="486" mass="53278">MLRFLLKTLKRIAILLCVVLLTFLGIRIYQTERGPALEPWHTFVPHEPSIAQMDGGDWAGYLAAEQSLFESVRQEVSQKLEPVERLPHNRYFEGSPVYPPHFQTDWNRSYVLEPQGPVRGAAVLLHGLTDSPYSLRHVGRLYQQRGFVAIAPRLPGHGSVPAGLTAATWQEWMAATRLAMREARRRAGPDAPIHVVGFSNGGALALMAALDAIDDTSQIKPTRVVLISPMVGVTEFARFAGLAGLPALLPAFSKAAWLGIVPEFNPFKYNSFPVNAARQSYLLTQALQAAIRAHSRGGRLVDMPPVLTFQSALDHTVSTRAVITALHNLLADGRSELVLFDLNRNTKLDQLLRANADNVLVRLLPPTPRPFKTVIVTNRSASDAEVEARVTEAGASTEQVRPLGLYYPRDVYSLSHVALPFPMDDGLYGMEPSSAPSEVYGIQLGAIAARGERGALIVGLDTIVRMTANPFLPYLLEEIARDLPPA</sequence>
<comment type="caution">
    <text evidence="3">The sequence shown here is derived from an EMBL/GenBank/DDBJ whole genome shotgun (WGS) entry which is preliminary data.</text>
</comment>
<dbReference type="AlphaFoldDB" id="A0A917CFD5"/>
<dbReference type="InterPro" id="IPR029058">
    <property type="entry name" value="AB_hydrolase_fold"/>
</dbReference>
<feature type="domain" description="AB hydrolase-1" evidence="2">
    <location>
        <begin position="123"/>
        <end position="284"/>
    </location>
</feature>
<gene>
    <name evidence="3" type="ORF">GCM10007301_51040</name>
</gene>
<dbReference type="RefSeq" id="WP_188583691.1">
    <property type="nucleotide sequence ID" value="NZ_BMCT01000010.1"/>
</dbReference>
<dbReference type="Gene3D" id="3.40.50.1820">
    <property type="entry name" value="alpha/beta hydrolase"/>
    <property type="match status" value="1"/>
</dbReference>
<evidence type="ECO:0000256" key="1">
    <source>
        <dbReference type="SAM" id="Phobius"/>
    </source>
</evidence>
<reference evidence="3" key="1">
    <citation type="journal article" date="2014" name="Int. J. Syst. Evol. Microbiol.">
        <title>Complete genome sequence of Corynebacterium casei LMG S-19264T (=DSM 44701T), isolated from a smear-ripened cheese.</title>
        <authorList>
            <consortium name="US DOE Joint Genome Institute (JGI-PGF)"/>
            <person name="Walter F."/>
            <person name="Albersmeier A."/>
            <person name="Kalinowski J."/>
            <person name="Ruckert C."/>
        </authorList>
    </citation>
    <scope>NUCLEOTIDE SEQUENCE</scope>
    <source>
        <strain evidence="3">CCM 7897</strain>
    </source>
</reference>
<keyword evidence="1" id="KW-0472">Membrane</keyword>
<evidence type="ECO:0000313" key="3">
    <source>
        <dbReference type="EMBL" id="GGF84841.1"/>
    </source>
</evidence>